<reference evidence="3" key="1">
    <citation type="journal article" date="2019" name="Int. J. Syst. Evol. Microbiol.">
        <title>The Global Catalogue of Microorganisms (GCM) 10K type strain sequencing project: providing services to taxonomists for standard genome sequencing and annotation.</title>
        <authorList>
            <consortium name="The Broad Institute Genomics Platform"/>
            <consortium name="The Broad Institute Genome Sequencing Center for Infectious Disease"/>
            <person name="Wu L."/>
            <person name="Ma J."/>
        </authorList>
    </citation>
    <scope>NUCLEOTIDE SEQUENCE [LARGE SCALE GENOMIC DNA]</scope>
    <source>
        <strain evidence="3">CGMCC 4.1542</strain>
    </source>
</reference>
<evidence type="ECO:0000313" key="3">
    <source>
        <dbReference type="Proteomes" id="UP001595855"/>
    </source>
</evidence>
<proteinExistence type="predicted"/>
<feature type="region of interest" description="Disordered" evidence="1">
    <location>
        <begin position="60"/>
        <end position="102"/>
    </location>
</feature>
<gene>
    <name evidence="2" type="ORF">ACFPRC_36305</name>
</gene>
<dbReference type="Proteomes" id="UP001595855">
    <property type="component" value="Unassembled WGS sequence"/>
</dbReference>
<evidence type="ECO:0000313" key="2">
    <source>
        <dbReference type="EMBL" id="MFC5020288.1"/>
    </source>
</evidence>
<keyword evidence="3" id="KW-1185">Reference proteome</keyword>
<accession>A0ABV9X6B6</accession>
<dbReference type="RefSeq" id="WP_328662274.1">
    <property type="nucleotide sequence ID" value="NZ_BAAATN010000019.1"/>
</dbReference>
<sequence>MAIRRRVDVSGLPTPDPDKGVPVPEIAKKLTIKEGKNAGKSPSVASLYRAYAEAEQAAAVDDDLPLRPKPVRIRRPGDPLTPRRSSCATASRPSRTRTPEAPVDDLQAVRAQEREKVFSELIATAERLDMLRRLEGGGVDAHATAAMHALSFAATILWPTIPSAPPPGFRHDSERLLQLAAHWREAALELGECAPARPALRIVTDTTPPS</sequence>
<dbReference type="EMBL" id="JBHSJO010000002">
    <property type="protein sequence ID" value="MFC5020288.1"/>
    <property type="molecule type" value="Genomic_DNA"/>
</dbReference>
<feature type="region of interest" description="Disordered" evidence="1">
    <location>
        <begin position="1"/>
        <end position="23"/>
    </location>
</feature>
<protein>
    <submittedName>
        <fullName evidence="2">Uncharacterized protein</fullName>
    </submittedName>
</protein>
<organism evidence="2 3">
    <name type="scientific">Streptomyces lienomycini</name>
    <dbReference type="NCBI Taxonomy" id="284035"/>
    <lineage>
        <taxon>Bacteria</taxon>
        <taxon>Bacillati</taxon>
        <taxon>Actinomycetota</taxon>
        <taxon>Actinomycetes</taxon>
        <taxon>Kitasatosporales</taxon>
        <taxon>Streptomycetaceae</taxon>
        <taxon>Streptomyces</taxon>
    </lineage>
</organism>
<name>A0ABV9X6B6_9ACTN</name>
<comment type="caution">
    <text evidence="2">The sequence shown here is derived from an EMBL/GenBank/DDBJ whole genome shotgun (WGS) entry which is preliminary data.</text>
</comment>
<evidence type="ECO:0000256" key="1">
    <source>
        <dbReference type="SAM" id="MobiDB-lite"/>
    </source>
</evidence>
<feature type="compositionally biased region" description="Polar residues" evidence="1">
    <location>
        <begin position="83"/>
        <end position="93"/>
    </location>
</feature>